<feature type="region of interest" description="Disordered" evidence="1">
    <location>
        <begin position="192"/>
        <end position="225"/>
    </location>
</feature>
<dbReference type="EMBL" id="JAIZAY010000014">
    <property type="protein sequence ID" value="KAJ8028985.1"/>
    <property type="molecule type" value="Genomic_DNA"/>
</dbReference>
<dbReference type="InterPro" id="IPR000242">
    <property type="entry name" value="PTP_cat"/>
</dbReference>
<dbReference type="InterPro" id="IPR050348">
    <property type="entry name" value="Protein-Tyr_Phosphatase"/>
</dbReference>
<reference evidence="4" key="1">
    <citation type="submission" date="2021-10" db="EMBL/GenBank/DDBJ databases">
        <title>Tropical sea cucumber genome reveals ecological adaptation and Cuvierian tubules defense mechanism.</title>
        <authorList>
            <person name="Chen T."/>
        </authorList>
    </citation>
    <scope>NUCLEOTIDE SEQUENCE</scope>
    <source>
        <strain evidence="4">Nanhai2018</strain>
        <tissue evidence="4">Muscle</tissue>
    </source>
</reference>
<dbReference type="SUPFAM" id="SSF52799">
    <property type="entry name" value="(Phosphotyrosine protein) phosphatases II"/>
    <property type="match status" value="1"/>
</dbReference>
<protein>
    <submittedName>
        <fullName evidence="4">Tyrosine-protein phosphatase non-receptor type 9</fullName>
    </submittedName>
</protein>
<dbReference type="InterPro" id="IPR003595">
    <property type="entry name" value="Tyr_Pase_cat"/>
</dbReference>
<dbReference type="PROSITE" id="PS50055">
    <property type="entry name" value="TYR_PHOSPHATASE_PTP"/>
    <property type="match status" value="1"/>
</dbReference>
<dbReference type="FunFam" id="3.90.190.10:FF:000026">
    <property type="entry name" value="tyrosine-protein phosphatase non-receptor type 9"/>
    <property type="match status" value="1"/>
</dbReference>
<dbReference type="GO" id="GO:0004725">
    <property type="term" value="F:protein tyrosine phosphatase activity"/>
    <property type="evidence" value="ECO:0007669"/>
    <property type="project" value="InterPro"/>
</dbReference>
<evidence type="ECO:0000259" key="3">
    <source>
        <dbReference type="PROSITE" id="PS50056"/>
    </source>
</evidence>
<feature type="compositionally biased region" description="Acidic residues" evidence="1">
    <location>
        <begin position="198"/>
        <end position="209"/>
    </location>
</feature>
<gene>
    <name evidence="4" type="ORF">HOLleu_28260</name>
</gene>
<feature type="region of interest" description="Disordered" evidence="1">
    <location>
        <begin position="99"/>
        <end position="179"/>
    </location>
</feature>
<dbReference type="PROSITE" id="PS50056">
    <property type="entry name" value="TYR_PHOSPHATASE_2"/>
    <property type="match status" value="1"/>
</dbReference>
<dbReference type="PANTHER" id="PTHR19134:SF534">
    <property type="entry name" value="LD27988P"/>
    <property type="match status" value="1"/>
</dbReference>
<dbReference type="PANTHER" id="PTHR19134">
    <property type="entry name" value="RECEPTOR-TYPE TYROSINE-PROTEIN PHOSPHATASE"/>
    <property type="match status" value="1"/>
</dbReference>
<comment type="caution">
    <text evidence="4">The sequence shown here is derived from an EMBL/GenBank/DDBJ whole genome shotgun (WGS) entry which is preliminary data.</text>
</comment>
<organism evidence="4 5">
    <name type="scientific">Holothuria leucospilota</name>
    <name type="common">Black long sea cucumber</name>
    <name type="synonym">Mertensiothuria leucospilota</name>
    <dbReference type="NCBI Taxonomy" id="206669"/>
    <lineage>
        <taxon>Eukaryota</taxon>
        <taxon>Metazoa</taxon>
        <taxon>Echinodermata</taxon>
        <taxon>Eleutherozoa</taxon>
        <taxon>Echinozoa</taxon>
        <taxon>Holothuroidea</taxon>
        <taxon>Aspidochirotacea</taxon>
        <taxon>Aspidochirotida</taxon>
        <taxon>Holothuriidae</taxon>
        <taxon>Holothuria</taxon>
    </lineage>
</organism>
<evidence type="ECO:0000256" key="1">
    <source>
        <dbReference type="SAM" id="MobiDB-lite"/>
    </source>
</evidence>
<dbReference type="AlphaFoldDB" id="A0A9Q1BM53"/>
<dbReference type="InterPro" id="IPR016130">
    <property type="entry name" value="Tyr_Pase_AS"/>
</dbReference>
<dbReference type="PRINTS" id="PR00700">
    <property type="entry name" value="PRTYPHPHTASE"/>
</dbReference>
<dbReference type="CDD" id="cd14543">
    <property type="entry name" value="PTPc-N9"/>
    <property type="match status" value="1"/>
</dbReference>
<feature type="domain" description="Tyrosine-protein phosphatase" evidence="2">
    <location>
        <begin position="263"/>
        <end position="534"/>
    </location>
</feature>
<dbReference type="SMART" id="SM00194">
    <property type="entry name" value="PTPc"/>
    <property type="match status" value="1"/>
</dbReference>
<dbReference type="OrthoDB" id="10051650at2759"/>
<sequence length="558" mass="62358">MELSLDEGVQVHVRYPSDMVTLVSAERLCRYVPATSLPKELGGTQNCNHMDWINTCVNQSTDSNRNSRELSNEFTSDSRALEANRKAVELFKATSLLSKSPSQENHIGDHRTSSACSLDHTNSVPEPRGSSESLNSVGNGDQHKGDSPDGIKVNGVVSSGSELDFEERRGSRPTAVMGNGDALLDQARNLTGDHVSNDADDNSSDEPEDPPPKPPRPSATDSENIPVEEEDYLEAESVHMPDSHGLDMRSLVEYVLTQKQSGIYQEYAAIRAEPPTGTFNASRHKFNLPKNRYADVVCYDHSRVCIPPINGDPFSDYINANYVDGYRQKNAFIAAQGPLPKTYADFWRLVWSENILTVVMTTKCMERNRQKCGQYWPAEKEHMKDYGNFRVTNLNVIRQTDYTITSLLLENTSTDEFRQVTHMQFTAWPDFGTPSSAAAMLHFRKEVRMYQSQAVETMPEPWSGHPGGPPILIHCSAGIGRTGTFCTLDISLSRLEDIGTVDICNTVRKMRSQRAFSIQTPDQYEFCYLALIEYAQTRGMLDGLDLDFNGYEDIESDG</sequence>
<keyword evidence="5" id="KW-1185">Reference proteome</keyword>
<evidence type="ECO:0000313" key="5">
    <source>
        <dbReference type="Proteomes" id="UP001152320"/>
    </source>
</evidence>
<dbReference type="InterPro" id="IPR000387">
    <property type="entry name" value="Tyr_Pase_dom"/>
</dbReference>
<dbReference type="PROSITE" id="PS00383">
    <property type="entry name" value="TYR_PHOSPHATASE_1"/>
    <property type="match status" value="1"/>
</dbReference>
<feature type="domain" description="Tyrosine specific protein phosphatases" evidence="3">
    <location>
        <begin position="441"/>
        <end position="525"/>
    </location>
</feature>
<dbReference type="SMART" id="SM00404">
    <property type="entry name" value="PTPc_motif"/>
    <property type="match status" value="1"/>
</dbReference>
<dbReference type="InterPro" id="IPR029021">
    <property type="entry name" value="Prot-tyrosine_phosphatase-like"/>
</dbReference>
<evidence type="ECO:0000313" key="4">
    <source>
        <dbReference type="EMBL" id="KAJ8028985.1"/>
    </source>
</evidence>
<proteinExistence type="predicted"/>
<evidence type="ECO:0000259" key="2">
    <source>
        <dbReference type="PROSITE" id="PS50055"/>
    </source>
</evidence>
<dbReference type="Pfam" id="PF00102">
    <property type="entry name" value="Y_phosphatase"/>
    <property type="match status" value="1"/>
</dbReference>
<name>A0A9Q1BM53_HOLLE</name>
<dbReference type="Proteomes" id="UP001152320">
    <property type="component" value="Chromosome 14"/>
</dbReference>
<feature type="compositionally biased region" description="Polar residues" evidence="1">
    <location>
        <begin position="113"/>
        <end position="139"/>
    </location>
</feature>
<accession>A0A9Q1BM53</accession>
<dbReference type="Gene3D" id="3.90.190.10">
    <property type="entry name" value="Protein tyrosine phosphatase superfamily"/>
    <property type="match status" value="1"/>
</dbReference>